<dbReference type="SUPFAM" id="SSF51905">
    <property type="entry name" value="FAD/NAD(P)-binding domain"/>
    <property type="match status" value="2"/>
</dbReference>
<dbReference type="InterPro" id="IPR028202">
    <property type="entry name" value="Reductase_C"/>
</dbReference>
<evidence type="ECO:0000313" key="8">
    <source>
        <dbReference type="Proteomes" id="UP000279994"/>
    </source>
</evidence>
<evidence type="ECO:0000256" key="2">
    <source>
        <dbReference type="ARBA" id="ARBA00022630"/>
    </source>
</evidence>
<dbReference type="InterPro" id="IPR023753">
    <property type="entry name" value="FAD/NAD-binding_dom"/>
</dbReference>
<dbReference type="InterPro" id="IPR050446">
    <property type="entry name" value="FAD-oxidoreductase/Apoptosis"/>
</dbReference>
<dbReference type="RefSeq" id="WP_123224679.1">
    <property type="nucleotide sequence ID" value="NZ_RJSF01000046.1"/>
</dbReference>
<comment type="cofactor">
    <cofactor evidence="1">
        <name>FAD</name>
        <dbReference type="ChEBI" id="CHEBI:57692"/>
    </cofactor>
</comment>
<dbReference type="PRINTS" id="PR00411">
    <property type="entry name" value="PNDRDTASEI"/>
</dbReference>
<gene>
    <name evidence="7" type="ORF">EFL26_20005</name>
</gene>
<comment type="caution">
    <text evidence="7">The sequence shown here is derived from an EMBL/GenBank/DDBJ whole genome shotgun (WGS) entry which is preliminary data.</text>
</comment>
<dbReference type="PANTHER" id="PTHR43557:SF2">
    <property type="entry name" value="RIESKE DOMAIN-CONTAINING PROTEIN-RELATED"/>
    <property type="match status" value="1"/>
</dbReference>
<dbReference type="Gene3D" id="3.50.50.60">
    <property type="entry name" value="FAD/NAD(P)-binding domain"/>
    <property type="match status" value="2"/>
</dbReference>
<dbReference type="Pfam" id="PF07992">
    <property type="entry name" value="Pyr_redox_2"/>
    <property type="match status" value="1"/>
</dbReference>
<evidence type="ECO:0000256" key="4">
    <source>
        <dbReference type="ARBA" id="ARBA00023002"/>
    </source>
</evidence>
<dbReference type="Proteomes" id="UP000279994">
    <property type="component" value="Unassembled WGS sequence"/>
</dbReference>
<evidence type="ECO:0000259" key="5">
    <source>
        <dbReference type="Pfam" id="PF07992"/>
    </source>
</evidence>
<evidence type="ECO:0000313" key="7">
    <source>
        <dbReference type="EMBL" id="RNM12099.1"/>
    </source>
</evidence>
<dbReference type="PRINTS" id="PR00368">
    <property type="entry name" value="FADPNR"/>
</dbReference>
<feature type="domain" description="Reductase C-terminal" evidence="6">
    <location>
        <begin position="318"/>
        <end position="402"/>
    </location>
</feature>
<dbReference type="OrthoDB" id="3568330at2"/>
<evidence type="ECO:0000256" key="1">
    <source>
        <dbReference type="ARBA" id="ARBA00001974"/>
    </source>
</evidence>
<dbReference type="GO" id="GO:0005737">
    <property type="term" value="C:cytoplasm"/>
    <property type="evidence" value="ECO:0007669"/>
    <property type="project" value="TreeGrafter"/>
</dbReference>
<dbReference type="InterPro" id="IPR036188">
    <property type="entry name" value="FAD/NAD-bd_sf"/>
</dbReference>
<reference evidence="7 8" key="1">
    <citation type="submission" date="2018-11" db="EMBL/GenBank/DDBJ databases">
        <authorList>
            <person name="Li F."/>
        </authorList>
    </citation>
    <scope>NUCLEOTIDE SEQUENCE [LARGE SCALE GENOMIC DNA]</scope>
    <source>
        <strain evidence="7 8">Gsoil 818</strain>
    </source>
</reference>
<feature type="domain" description="FAD/NAD(P)-binding" evidence="5">
    <location>
        <begin position="6"/>
        <end position="299"/>
    </location>
</feature>
<dbReference type="PANTHER" id="PTHR43557">
    <property type="entry name" value="APOPTOSIS-INDUCING FACTOR 1"/>
    <property type="match status" value="1"/>
</dbReference>
<dbReference type="AlphaFoldDB" id="A0A3N0GI22"/>
<dbReference type="GO" id="GO:0016651">
    <property type="term" value="F:oxidoreductase activity, acting on NAD(P)H"/>
    <property type="evidence" value="ECO:0007669"/>
    <property type="project" value="TreeGrafter"/>
</dbReference>
<dbReference type="Gene3D" id="3.30.390.30">
    <property type="match status" value="1"/>
</dbReference>
<dbReference type="Pfam" id="PF14759">
    <property type="entry name" value="Reductase_C"/>
    <property type="match status" value="1"/>
</dbReference>
<dbReference type="InterPro" id="IPR016156">
    <property type="entry name" value="FAD/NAD-linked_Rdtase_dimer_sf"/>
</dbReference>
<evidence type="ECO:0000256" key="3">
    <source>
        <dbReference type="ARBA" id="ARBA00022827"/>
    </source>
</evidence>
<protein>
    <submittedName>
        <fullName evidence="7">Ferredoxin reductase</fullName>
    </submittedName>
</protein>
<keyword evidence="2" id="KW-0285">Flavoprotein</keyword>
<dbReference type="EMBL" id="RJSF01000046">
    <property type="protein sequence ID" value="RNM12099.1"/>
    <property type="molecule type" value="Genomic_DNA"/>
</dbReference>
<keyword evidence="3" id="KW-0274">FAD</keyword>
<organism evidence="7 8">
    <name type="scientific">Nocardioides pocheonensis</name>
    <dbReference type="NCBI Taxonomy" id="661485"/>
    <lineage>
        <taxon>Bacteria</taxon>
        <taxon>Bacillati</taxon>
        <taxon>Actinomycetota</taxon>
        <taxon>Actinomycetes</taxon>
        <taxon>Propionibacteriales</taxon>
        <taxon>Nocardioidaceae</taxon>
        <taxon>Nocardioides</taxon>
    </lineage>
</organism>
<evidence type="ECO:0000259" key="6">
    <source>
        <dbReference type="Pfam" id="PF14759"/>
    </source>
</evidence>
<accession>A0A3N0GI22</accession>
<name>A0A3N0GI22_9ACTN</name>
<keyword evidence="4" id="KW-0560">Oxidoreductase</keyword>
<keyword evidence="8" id="KW-1185">Reference proteome</keyword>
<proteinExistence type="predicted"/>
<sequence length="404" mass="42109">MSSTCSVVIVGGGIGGVSTAAALRNRGFLGDLTIVDAGELPYDRPPLSKDYLAGRKSLDDIALQSPDWYDDQSITLRNNTTVAALRADSGTVELTTGEQLRADRVVLATGGQAVRPRLPGAGIDALHVLRSAEDADNLRKVLLPGARILVVGAGLIGAEVASTALHLGADVTLVDPLAEPLSAAIGRDAAEWLHSVHAANGITTITAGIDGFEKTTDGIRTYLRGEPHHFDAVVLGVGMTPNTQLAEWAGLAVDRGIIVSAGQLTSNPAVLAVGDPTRRTVDGAVRKRAEHWEAAQHDGARAAATILGLSLPAETAPWFWTDRHGLHVEAVGQMSAATTAVTRGAIGEPPFAVFGIRHGNVVSAAAVNDSNAVRAARRLIDRAIAVDCRQLGDPGVDLRKLLRA</sequence>
<dbReference type="SUPFAM" id="SSF55424">
    <property type="entry name" value="FAD/NAD-linked reductases, dimerisation (C-terminal) domain"/>
    <property type="match status" value="1"/>
</dbReference>